<evidence type="ECO:0000313" key="8">
    <source>
        <dbReference type="EMBL" id="MDQ0221666.1"/>
    </source>
</evidence>
<feature type="transmembrane region" description="Helical" evidence="7">
    <location>
        <begin position="190"/>
        <end position="211"/>
    </location>
</feature>
<dbReference type="PIRSF" id="PIRSF006603">
    <property type="entry name" value="DinF"/>
    <property type="match status" value="1"/>
</dbReference>
<dbReference type="InterPro" id="IPR002528">
    <property type="entry name" value="MATE_fam"/>
</dbReference>
<evidence type="ECO:0000256" key="1">
    <source>
        <dbReference type="ARBA" id="ARBA00004651"/>
    </source>
</evidence>
<dbReference type="PANTHER" id="PTHR43823">
    <property type="entry name" value="SPORULATION PROTEIN YKVU"/>
    <property type="match status" value="1"/>
</dbReference>
<keyword evidence="5 7" id="KW-1133">Transmembrane helix</keyword>
<comment type="subcellular location">
    <subcellularLocation>
        <location evidence="1">Cell membrane</location>
        <topology evidence="1">Multi-pass membrane protein</topology>
    </subcellularLocation>
</comment>
<feature type="transmembrane region" description="Helical" evidence="7">
    <location>
        <begin position="52"/>
        <end position="77"/>
    </location>
</feature>
<evidence type="ECO:0000256" key="2">
    <source>
        <dbReference type="ARBA" id="ARBA00022448"/>
    </source>
</evidence>
<comment type="caution">
    <text evidence="8">The sequence shown here is derived from an EMBL/GenBank/DDBJ whole genome shotgun (WGS) entry which is preliminary data.</text>
</comment>
<dbReference type="InterPro" id="IPR051327">
    <property type="entry name" value="MATE_MepA_subfamily"/>
</dbReference>
<feature type="transmembrane region" description="Helical" evidence="7">
    <location>
        <begin position="89"/>
        <end position="111"/>
    </location>
</feature>
<dbReference type="Proteomes" id="UP001223079">
    <property type="component" value="Unassembled WGS sequence"/>
</dbReference>
<feature type="transmembrane region" description="Helical" evidence="7">
    <location>
        <begin position="12"/>
        <end position="32"/>
    </location>
</feature>
<keyword evidence="6 7" id="KW-0472">Membrane</keyword>
<name>A0ABT9YNV4_9STRE</name>
<evidence type="ECO:0000256" key="7">
    <source>
        <dbReference type="SAM" id="Phobius"/>
    </source>
</evidence>
<feature type="transmembrane region" description="Helical" evidence="7">
    <location>
        <begin position="265"/>
        <end position="286"/>
    </location>
</feature>
<proteinExistence type="predicted"/>
<evidence type="ECO:0000256" key="4">
    <source>
        <dbReference type="ARBA" id="ARBA00022692"/>
    </source>
</evidence>
<reference evidence="8 9" key="1">
    <citation type="submission" date="2023-07" db="EMBL/GenBank/DDBJ databases">
        <title>Genomic Encyclopedia of Type Strains, Phase IV (KMG-IV): sequencing the most valuable type-strain genomes for metagenomic binning, comparative biology and taxonomic classification.</title>
        <authorList>
            <person name="Goeker M."/>
        </authorList>
    </citation>
    <scope>NUCLEOTIDE SEQUENCE [LARGE SCALE GENOMIC DNA]</scope>
    <source>
        <strain evidence="8 9">DSM 105143</strain>
    </source>
</reference>
<dbReference type="InterPro" id="IPR048279">
    <property type="entry name" value="MdtK-like"/>
</dbReference>
<feature type="transmembrane region" description="Helical" evidence="7">
    <location>
        <begin position="160"/>
        <end position="184"/>
    </location>
</feature>
<gene>
    <name evidence="8" type="ORF">J2S23_000198</name>
</gene>
<dbReference type="PANTHER" id="PTHR43823:SF3">
    <property type="entry name" value="MULTIDRUG EXPORT PROTEIN MEPA"/>
    <property type="match status" value="1"/>
</dbReference>
<evidence type="ECO:0000256" key="3">
    <source>
        <dbReference type="ARBA" id="ARBA00022475"/>
    </source>
</evidence>
<evidence type="ECO:0000256" key="5">
    <source>
        <dbReference type="ARBA" id="ARBA00022989"/>
    </source>
</evidence>
<evidence type="ECO:0000313" key="9">
    <source>
        <dbReference type="Proteomes" id="UP001223079"/>
    </source>
</evidence>
<keyword evidence="2" id="KW-0813">Transport</keyword>
<feature type="transmembrane region" description="Helical" evidence="7">
    <location>
        <begin position="232"/>
        <end position="253"/>
    </location>
</feature>
<sequence>MNFLTGNIKKIYRNYLLAAFGSTMIVPIYGIVDAVMVGQSVGAEGVAAMSIIAPMWNIIFGLGIWAGVGGGVLLGVAKGKQNQQGEKEAFSTALIEAGLMALFAYFLIGVFDQGLLRSFGADQVTLPLATQYVKAFLPFIPFFLFNQVLAAFLRNDNAPTLATFAVLGGGLFNVIGDYVFIFIFDMGMTGAALATSIGAIITFIIMLTHFARKNNSLKWTRPQQFLQTARQITTIGFPTFFVDLAMGILTVMFNRQISSYLGTNALAVYGIIVNVSTLVQACAYSIGQASQPIMSQNFGGKAFKRVNELLRYTNQTAISFALFWTAVVWLFPTLIVKIFMTPTPEILAIAPAILRVYAISFLLLPLNIYATYFFQAILKQRIAFVVSVARGMIISALMIYSLPFFFGGNALWWAMPITELLIAIVVIYFMKHYSKQMKKRY</sequence>
<dbReference type="Pfam" id="PF01554">
    <property type="entry name" value="MatE"/>
    <property type="match status" value="2"/>
</dbReference>
<feature type="transmembrane region" description="Helical" evidence="7">
    <location>
        <begin position="382"/>
        <end position="405"/>
    </location>
</feature>
<dbReference type="RefSeq" id="WP_307120906.1">
    <property type="nucleotide sequence ID" value="NZ_JAUSTM010000002.1"/>
</dbReference>
<dbReference type="EMBL" id="JAUSTM010000002">
    <property type="protein sequence ID" value="MDQ0221666.1"/>
    <property type="molecule type" value="Genomic_DNA"/>
</dbReference>
<keyword evidence="3" id="KW-1003">Cell membrane</keyword>
<feature type="transmembrane region" description="Helical" evidence="7">
    <location>
        <begin position="131"/>
        <end position="153"/>
    </location>
</feature>
<protein>
    <submittedName>
        <fullName evidence="8">MATE family efflux protein</fullName>
    </submittedName>
</protein>
<keyword evidence="4 7" id="KW-0812">Transmembrane</keyword>
<accession>A0ABT9YNV4</accession>
<evidence type="ECO:0000256" key="6">
    <source>
        <dbReference type="ARBA" id="ARBA00023136"/>
    </source>
</evidence>
<feature type="transmembrane region" description="Helical" evidence="7">
    <location>
        <begin position="346"/>
        <end position="370"/>
    </location>
</feature>
<keyword evidence="9" id="KW-1185">Reference proteome</keyword>
<feature type="transmembrane region" description="Helical" evidence="7">
    <location>
        <begin position="411"/>
        <end position="430"/>
    </location>
</feature>
<feature type="transmembrane region" description="Helical" evidence="7">
    <location>
        <begin position="317"/>
        <end position="340"/>
    </location>
</feature>
<organism evidence="8 9">
    <name type="scientific">Streptococcus moroccensis</name>
    <dbReference type="NCBI Taxonomy" id="1451356"/>
    <lineage>
        <taxon>Bacteria</taxon>
        <taxon>Bacillati</taxon>
        <taxon>Bacillota</taxon>
        <taxon>Bacilli</taxon>
        <taxon>Lactobacillales</taxon>
        <taxon>Streptococcaceae</taxon>
        <taxon>Streptococcus</taxon>
    </lineage>
</organism>